<comment type="caution">
    <text evidence="1">The sequence shown here is derived from an EMBL/GenBank/DDBJ whole genome shotgun (WGS) entry which is preliminary data.</text>
</comment>
<dbReference type="VEuPathDB" id="FungiDB:RhiirFUN_000077"/>
<evidence type="ECO:0000313" key="1">
    <source>
        <dbReference type="EMBL" id="CAB5392205.1"/>
    </source>
</evidence>
<evidence type="ECO:0000313" key="2">
    <source>
        <dbReference type="Proteomes" id="UP000684084"/>
    </source>
</evidence>
<dbReference type="EMBL" id="CAGKOT010000075">
    <property type="protein sequence ID" value="CAB5392205.1"/>
    <property type="molecule type" value="Genomic_DNA"/>
</dbReference>
<gene>
    <name evidence="1" type="ORF">CHRIB12_LOCUS22304</name>
</gene>
<reference evidence="1" key="1">
    <citation type="submission" date="2020-05" db="EMBL/GenBank/DDBJ databases">
        <authorList>
            <person name="Rincon C."/>
            <person name="Sanders R I."/>
            <person name="Robbins C."/>
            <person name="Chaturvedi A."/>
        </authorList>
    </citation>
    <scope>NUCLEOTIDE SEQUENCE</scope>
    <source>
        <strain evidence="1">CHB12</strain>
    </source>
</reference>
<dbReference type="AlphaFoldDB" id="A0A915ZUY4"/>
<name>A0A915ZUY4_9GLOM</name>
<proteinExistence type="predicted"/>
<sequence length="71" mass="8573">MIRNHVSWMRRYANWKPSKKDLEAEITKSENRNRELEVDLTVKERMRLEKGEEIKIISGKLTELEQKKDTD</sequence>
<accession>A0A915ZUY4</accession>
<dbReference type="Proteomes" id="UP000684084">
    <property type="component" value="Unassembled WGS sequence"/>
</dbReference>
<dbReference type="OrthoDB" id="2338854at2759"/>
<organism evidence="1 2">
    <name type="scientific">Rhizophagus irregularis</name>
    <dbReference type="NCBI Taxonomy" id="588596"/>
    <lineage>
        <taxon>Eukaryota</taxon>
        <taxon>Fungi</taxon>
        <taxon>Fungi incertae sedis</taxon>
        <taxon>Mucoromycota</taxon>
        <taxon>Glomeromycotina</taxon>
        <taxon>Glomeromycetes</taxon>
        <taxon>Glomerales</taxon>
        <taxon>Glomeraceae</taxon>
        <taxon>Rhizophagus</taxon>
    </lineage>
</organism>
<protein>
    <submittedName>
        <fullName evidence="1">Uncharacterized protein</fullName>
    </submittedName>
</protein>